<dbReference type="GO" id="GO:0003723">
    <property type="term" value="F:RNA binding"/>
    <property type="evidence" value="ECO:0007669"/>
    <property type="project" value="InterPro"/>
</dbReference>
<evidence type="ECO:0000256" key="9">
    <source>
        <dbReference type="RuleBase" id="RU003823"/>
    </source>
</evidence>
<dbReference type="InterPro" id="IPR013810">
    <property type="entry name" value="Ribosomal_uS5_N"/>
</dbReference>
<evidence type="ECO:0000256" key="6">
    <source>
        <dbReference type="ARBA" id="ARBA00037226"/>
    </source>
</evidence>
<dbReference type="FunFam" id="3.30.160.20:FF:000022">
    <property type="entry name" value="28S ribosomal protein S5, mitochondrial"/>
    <property type="match status" value="1"/>
</dbReference>
<protein>
    <recommendedName>
        <fullName evidence="7">Small ribosomal subunit protein uS5m</fullName>
    </recommendedName>
</protein>
<dbReference type="InterPro" id="IPR000851">
    <property type="entry name" value="Ribosomal_uS5"/>
</dbReference>
<keyword evidence="4" id="KW-0496">Mitochondrion</keyword>
<dbReference type="AlphaFoldDB" id="A0A1W5D013"/>
<dbReference type="PROSITE" id="PS50881">
    <property type="entry name" value="S5_DSRBD"/>
    <property type="match status" value="1"/>
</dbReference>
<comment type="similarity">
    <text evidence="2 9">Belongs to the universal ribosomal protein uS5 family.</text>
</comment>
<dbReference type="GO" id="GO:0003735">
    <property type="term" value="F:structural constituent of ribosome"/>
    <property type="evidence" value="ECO:0007669"/>
    <property type="project" value="UniProtKB-UniRule"/>
</dbReference>
<dbReference type="SUPFAM" id="SSF54211">
    <property type="entry name" value="Ribosomal protein S5 domain 2-like"/>
    <property type="match status" value="1"/>
</dbReference>
<dbReference type="InterPro" id="IPR014721">
    <property type="entry name" value="Ribsml_uS5_D2-typ_fold_subgr"/>
</dbReference>
<comment type="subcellular location">
    <subcellularLocation>
        <location evidence="1">Mitochondrion</location>
    </subcellularLocation>
</comment>
<evidence type="ECO:0000256" key="7">
    <source>
        <dbReference type="ARBA" id="ARBA00039335"/>
    </source>
</evidence>
<keyword evidence="3 8" id="KW-0689">Ribosomal protein</keyword>
<reference evidence="12" key="1">
    <citation type="submission" date="2017-03" db="EMBL/GenBank/DDBJ databases">
        <authorList>
            <person name="Sharma R."/>
            <person name="Thines M."/>
        </authorList>
    </citation>
    <scope>NUCLEOTIDE SEQUENCE [LARGE SCALE GENOMIC DNA]</scope>
</reference>
<feature type="domain" description="S5 DRBM" evidence="10">
    <location>
        <begin position="184"/>
        <end position="247"/>
    </location>
</feature>
<proteinExistence type="inferred from homology"/>
<dbReference type="PANTHER" id="PTHR48277:SF1">
    <property type="entry name" value="MITOCHONDRIAL RIBOSOMAL PROTEIN S5"/>
    <property type="match status" value="1"/>
</dbReference>
<dbReference type="Gene3D" id="3.30.160.20">
    <property type="match status" value="1"/>
</dbReference>
<dbReference type="PANTHER" id="PTHR48277">
    <property type="entry name" value="MITOCHONDRIAL RIBOSOMAL PROTEIN S5"/>
    <property type="match status" value="1"/>
</dbReference>
<keyword evidence="12" id="KW-1185">Reference proteome</keyword>
<dbReference type="Pfam" id="PF00333">
    <property type="entry name" value="Ribosomal_S5"/>
    <property type="match status" value="1"/>
</dbReference>
<dbReference type="Proteomes" id="UP000192927">
    <property type="component" value="Unassembled WGS sequence"/>
</dbReference>
<dbReference type="GO" id="GO:0006412">
    <property type="term" value="P:translation"/>
    <property type="evidence" value="ECO:0007669"/>
    <property type="project" value="InterPro"/>
</dbReference>
<dbReference type="SUPFAM" id="SSF54768">
    <property type="entry name" value="dsRNA-binding domain-like"/>
    <property type="match status" value="1"/>
</dbReference>
<accession>A0A1W5D013</accession>
<dbReference type="FunFam" id="3.30.230.10:FF:000041">
    <property type="entry name" value="37S ribosomal protein S5"/>
    <property type="match status" value="1"/>
</dbReference>
<name>A0A1W5D013_9LECA</name>
<dbReference type="InterPro" id="IPR005324">
    <property type="entry name" value="Ribosomal_uS5_C"/>
</dbReference>
<dbReference type="Gene3D" id="3.30.230.10">
    <property type="match status" value="1"/>
</dbReference>
<dbReference type="GO" id="GO:0005763">
    <property type="term" value="C:mitochondrial small ribosomal subunit"/>
    <property type="evidence" value="ECO:0007669"/>
    <property type="project" value="UniProtKB-ARBA"/>
</dbReference>
<evidence type="ECO:0000256" key="1">
    <source>
        <dbReference type="ARBA" id="ARBA00004173"/>
    </source>
</evidence>
<evidence type="ECO:0000256" key="8">
    <source>
        <dbReference type="PROSITE-ProRule" id="PRU00268"/>
    </source>
</evidence>
<evidence type="ECO:0000313" key="11">
    <source>
        <dbReference type="EMBL" id="SLM36464.1"/>
    </source>
</evidence>
<evidence type="ECO:0000256" key="4">
    <source>
        <dbReference type="ARBA" id="ARBA00023128"/>
    </source>
</evidence>
<keyword evidence="5 8" id="KW-0687">Ribonucleoprotein</keyword>
<comment type="function">
    <text evidence="6">Component of the mitochondrial ribosome (mitoribosome), a dedicated translation machinery responsible for the synthesis of mitochondrial genome-encoded proteins, including at least some of the essential transmembrane subunits of the mitochondrial respiratory chain. The mitoribosomes are attached to the mitochondrial inner membrane and translation products are cotranslationally integrated into the membrane.</text>
</comment>
<evidence type="ECO:0000259" key="10">
    <source>
        <dbReference type="PROSITE" id="PS50881"/>
    </source>
</evidence>
<evidence type="ECO:0000256" key="5">
    <source>
        <dbReference type="ARBA" id="ARBA00023274"/>
    </source>
</evidence>
<sequence length="347" mass="38356">MKPAPPTPANYPPYTASELAALSSRYTPSQLAAIQAGESSISPSDLATQATIRQDPMSLPYLDDFATIRPVIDHPARAPESNYDANLRFKTEDELASDLATWVEDLPDDADPVEWMRFADTLRLTVGKEEAERHPRSALAPPIPRLADPSIRYESEDADGDDAEPAIKRLMKQTGYQRDQIRRFRTKVLVQKRVVNVTRLGKIGSLYFLAVAGNGRGLLGIGEGKSDEAEGGKHQAIGKAIRNMVPIPRYEDRTIFGDVKGKVGAVELELMSRPPGFGIRCQQHIFEMCRCAGISDLAARSTRARNPMNTIKATMQALLSQRLPEDIARARGKKLVDVRKVYYAGRV</sequence>
<dbReference type="EMBL" id="FWEW01001088">
    <property type="protein sequence ID" value="SLM36464.1"/>
    <property type="molecule type" value="Genomic_DNA"/>
</dbReference>
<dbReference type="InterPro" id="IPR020568">
    <property type="entry name" value="Ribosomal_Su5_D2-typ_SF"/>
</dbReference>
<evidence type="ECO:0000256" key="2">
    <source>
        <dbReference type="ARBA" id="ARBA00008945"/>
    </source>
</evidence>
<evidence type="ECO:0000256" key="3">
    <source>
        <dbReference type="ARBA" id="ARBA00022980"/>
    </source>
</evidence>
<dbReference type="Pfam" id="PF03719">
    <property type="entry name" value="Ribosomal_S5_C"/>
    <property type="match status" value="1"/>
</dbReference>
<evidence type="ECO:0000313" key="12">
    <source>
        <dbReference type="Proteomes" id="UP000192927"/>
    </source>
</evidence>
<organism evidence="11 12">
    <name type="scientific">Lasallia pustulata</name>
    <dbReference type="NCBI Taxonomy" id="136370"/>
    <lineage>
        <taxon>Eukaryota</taxon>
        <taxon>Fungi</taxon>
        <taxon>Dikarya</taxon>
        <taxon>Ascomycota</taxon>
        <taxon>Pezizomycotina</taxon>
        <taxon>Lecanoromycetes</taxon>
        <taxon>OSLEUM clade</taxon>
        <taxon>Umbilicariomycetidae</taxon>
        <taxon>Umbilicariales</taxon>
        <taxon>Umbilicariaceae</taxon>
        <taxon>Lasallia</taxon>
    </lineage>
</organism>